<feature type="compositionally biased region" description="Basic residues" evidence="1">
    <location>
        <begin position="13"/>
        <end position="24"/>
    </location>
</feature>
<name>B3T3U7_9ZZZZ</name>
<accession>B3T3U7</accession>
<gene>
    <name evidence="2" type="ORF">ALOHA_HF4000ANIW133F6ctg1g6</name>
</gene>
<feature type="region of interest" description="Disordered" evidence="1">
    <location>
        <begin position="1"/>
        <end position="27"/>
    </location>
</feature>
<sequence>MRNGICRRYSTSGHHHHRHHRCDHRHLVSSQQIARKIGRSRGASVQALESRQITAEVRGRTSLARRRMMHYALIWCITNNSQSRPRACLKASLSCGTRCQQSQ</sequence>
<organism evidence="2">
    <name type="scientific">uncultured marine microorganism HF4000_ANIW133F6</name>
    <dbReference type="NCBI Taxonomy" id="455529"/>
    <lineage>
        <taxon>unclassified sequences</taxon>
        <taxon>environmental samples</taxon>
    </lineage>
</organism>
<evidence type="ECO:0000313" key="2">
    <source>
        <dbReference type="EMBL" id="ABZ07256.1"/>
    </source>
</evidence>
<evidence type="ECO:0000256" key="1">
    <source>
        <dbReference type="SAM" id="MobiDB-lite"/>
    </source>
</evidence>
<dbReference type="AlphaFoldDB" id="B3T3U7"/>
<reference evidence="2" key="1">
    <citation type="journal article" date="2008" name="ISME J.">
        <title>Genomic patterns of recombination, clonal divergence and environment in marine microbial populations.</title>
        <authorList>
            <person name="Konstantinidis K.T."/>
            <person name="Delong E.F."/>
        </authorList>
    </citation>
    <scope>NUCLEOTIDE SEQUENCE</scope>
</reference>
<dbReference type="EMBL" id="EU016596">
    <property type="protein sequence ID" value="ABZ07256.1"/>
    <property type="molecule type" value="Genomic_DNA"/>
</dbReference>
<protein>
    <submittedName>
        <fullName evidence="2">Uncharacterized protein</fullName>
    </submittedName>
</protein>
<proteinExistence type="predicted"/>